<dbReference type="AlphaFoldDB" id="A9KDK2"/>
<evidence type="ECO:0000313" key="1">
    <source>
        <dbReference type="EMBL" id="ABS77865.1"/>
    </source>
</evidence>
<dbReference type="InterPro" id="IPR031817">
    <property type="entry name" value="DotD"/>
</dbReference>
<dbReference type="Pfam" id="PF16816">
    <property type="entry name" value="DotD"/>
    <property type="match status" value="1"/>
</dbReference>
<dbReference type="Proteomes" id="UP000008555">
    <property type="component" value="Chromosome"/>
</dbReference>
<dbReference type="RefSeq" id="WP_005769575.1">
    <property type="nucleotide sequence ID" value="NC_009727.1"/>
</dbReference>
<dbReference type="InterPro" id="IPR038140">
    <property type="entry name" value="DotD_sf"/>
</dbReference>
<dbReference type="EMBL" id="CP000733">
    <property type="protein sequence ID" value="ABS77865.1"/>
    <property type="molecule type" value="Genomic_DNA"/>
</dbReference>
<sequence>MMKRNLLWLPLFLALPLAGCTTHKKITFTYVTTDSVPVKVTDRNAQAQLSEAATSVGHSLQQMSAIQMAIHPKAKLAPPLNPGAIGMAQQTSLDWNGPIEPLLRKIASASHYRLRVLGKKPAIPVLVAINSTDVPLAEILRNATYQVEKKANITLYPSRRIIELRYYPS</sequence>
<organism evidence="1 2">
    <name type="scientific">Coxiella burnetii (strain Dugway 5J108-111)</name>
    <dbReference type="NCBI Taxonomy" id="434922"/>
    <lineage>
        <taxon>Bacteria</taxon>
        <taxon>Pseudomonadati</taxon>
        <taxon>Pseudomonadota</taxon>
        <taxon>Gammaproteobacteria</taxon>
        <taxon>Legionellales</taxon>
        <taxon>Coxiellaceae</taxon>
        <taxon>Coxiella</taxon>
    </lineage>
</organism>
<proteinExistence type="predicted"/>
<dbReference type="HOGENOM" id="CLU_137441_0_0_6"/>
<dbReference type="Gene3D" id="3.55.50.60">
    <property type="entry name" value="DotD protein"/>
    <property type="match status" value="1"/>
</dbReference>
<evidence type="ECO:0000313" key="2">
    <source>
        <dbReference type="Proteomes" id="UP000008555"/>
    </source>
</evidence>
<protein>
    <submittedName>
        <fullName evidence="1">DotD</fullName>
    </submittedName>
</protein>
<accession>A9KDK2</accession>
<gene>
    <name evidence="1" type="primary">dotD</name>
    <name evidence="1" type="ordered locus">CBUD_0352</name>
</gene>
<name>A9KDK2_COXBN</name>
<dbReference type="NCBIfam" id="NF033882">
    <property type="entry name" value="T4SS_lipo_DotD"/>
    <property type="match status" value="1"/>
</dbReference>
<reference evidence="1 2" key="1">
    <citation type="journal article" date="2009" name="Infect. Immun.">
        <title>Comparative genomics reveal extensive transposon-mediated genomic plasticity and diversity among potential effector proteins within the genus Coxiella.</title>
        <authorList>
            <person name="Beare P.A."/>
            <person name="Unsworth N."/>
            <person name="Andoh M."/>
            <person name="Voth D.E."/>
            <person name="Omsland A."/>
            <person name="Gilk S.D."/>
            <person name="Williams K.P."/>
            <person name="Sobral B.W."/>
            <person name="Kupko J.J.III."/>
            <person name="Porcella S.F."/>
            <person name="Samuel J.E."/>
            <person name="Heinzen R.A."/>
        </authorList>
    </citation>
    <scope>NUCLEOTIDE SEQUENCE [LARGE SCALE GENOMIC DNA]</scope>
    <source>
        <strain evidence="1 2">Dugway 5J108-111</strain>
    </source>
</reference>
<dbReference type="KEGG" id="cbd:CBUD_0352"/>